<dbReference type="Gene3D" id="3.20.20.330">
    <property type="entry name" value="Homocysteine-binding-like domain"/>
    <property type="match status" value="1"/>
</dbReference>
<dbReference type="PANTHER" id="PTHR11103:SF18">
    <property type="entry name" value="SLR1189 PROTEIN"/>
    <property type="match status" value="1"/>
</dbReference>
<feature type="binding site" evidence="3">
    <location>
        <position position="275"/>
    </location>
    <ligand>
        <name>Zn(2+)</name>
        <dbReference type="ChEBI" id="CHEBI:29105"/>
    </ligand>
</feature>
<dbReference type="GO" id="GO:0008168">
    <property type="term" value="F:methyltransferase activity"/>
    <property type="evidence" value="ECO:0007669"/>
    <property type="project" value="UniProtKB-UniRule"/>
</dbReference>
<sequence length="401" mass="44187">MTLSEFYDLVNNHLVYLDGATGTQLYKNNMPKKVCVEKWVMDNSDVMKKIQRDYKNAGSEIVYAPTFGANRAFLKSHGFADEVDALNKGLVKITKEAIGDGVLVAGDLTMTGIGLEPMGDAELEELIEVYKEQIKSLVEAGVDLLIVETMISVAECRAAVIAAKEVTDLPVMVTLTFGKNNKTLYGSDPEAAVAVLQALGAAAIGINCSAGPKEIKGLVERMRKVATIPLIVKPNAGMPKYDEDGNAFYDQPIEEYVADMKDIVNAGADIIGGCCGTDERYIKALKDSIGSDKPHHTNYCVDQDFIRDKNYSTERCLVKMENLNSSSFKILQKDYKNPTKEEIHDAVIDSIDELLCTDFTDTEFLEQILRLNPGRAVFLSKGEEISPEIYSLLKKYGTLVY</sequence>
<keyword evidence="3" id="KW-0479">Metal-binding</keyword>
<dbReference type="InterPro" id="IPR003726">
    <property type="entry name" value="HCY_dom"/>
</dbReference>
<dbReference type="RefSeq" id="WP_092869847.1">
    <property type="nucleotide sequence ID" value="NZ_FOJY01000001.1"/>
</dbReference>
<evidence type="ECO:0000313" key="5">
    <source>
        <dbReference type="EMBL" id="SFA70646.1"/>
    </source>
</evidence>
<keyword evidence="6" id="KW-1185">Reference proteome</keyword>
<feature type="binding site" evidence="3">
    <location>
        <position position="208"/>
    </location>
    <ligand>
        <name>Zn(2+)</name>
        <dbReference type="ChEBI" id="CHEBI:29105"/>
    </ligand>
</feature>
<keyword evidence="2 3" id="KW-0808">Transferase</keyword>
<feature type="domain" description="Hcy-binding" evidence="4">
    <location>
        <begin position="3"/>
        <end position="289"/>
    </location>
</feature>
<dbReference type="SUPFAM" id="SSF82282">
    <property type="entry name" value="Homocysteine S-methyltransferase"/>
    <property type="match status" value="1"/>
</dbReference>
<dbReference type="AlphaFoldDB" id="A0A1I0V516"/>
<dbReference type="InterPro" id="IPR036589">
    <property type="entry name" value="HCY_dom_sf"/>
</dbReference>
<dbReference type="GO" id="GO:0032259">
    <property type="term" value="P:methylation"/>
    <property type="evidence" value="ECO:0007669"/>
    <property type="project" value="UniProtKB-KW"/>
</dbReference>
<dbReference type="GO" id="GO:0046872">
    <property type="term" value="F:metal ion binding"/>
    <property type="evidence" value="ECO:0007669"/>
    <property type="project" value="UniProtKB-KW"/>
</dbReference>
<accession>A0A1I0V516</accession>
<gene>
    <name evidence="5" type="ORF">SAMN05216249_101130</name>
</gene>
<organism evidence="5 6">
    <name type="scientific">Acetitomaculum ruminis DSM 5522</name>
    <dbReference type="NCBI Taxonomy" id="1120918"/>
    <lineage>
        <taxon>Bacteria</taxon>
        <taxon>Bacillati</taxon>
        <taxon>Bacillota</taxon>
        <taxon>Clostridia</taxon>
        <taxon>Lachnospirales</taxon>
        <taxon>Lachnospiraceae</taxon>
        <taxon>Acetitomaculum</taxon>
    </lineage>
</organism>
<evidence type="ECO:0000259" key="4">
    <source>
        <dbReference type="PROSITE" id="PS50970"/>
    </source>
</evidence>
<proteinExistence type="predicted"/>
<comment type="cofactor">
    <cofactor evidence="3">
        <name>Zn(2+)</name>
        <dbReference type="ChEBI" id="CHEBI:29105"/>
    </cofactor>
</comment>
<dbReference type="OrthoDB" id="9803687at2"/>
<keyword evidence="1 3" id="KW-0489">Methyltransferase</keyword>
<dbReference type="EMBL" id="FOJY01000001">
    <property type="protein sequence ID" value="SFA70646.1"/>
    <property type="molecule type" value="Genomic_DNA"/>
</dbReference>
<evidence type="ECO:0000256" key="3">
    <source>
        <dbReference type="PROSITE-ProRule" id="PRU00333"/>
    </source>
</evidence>
<dbReference type="PROSITE" id="PS50970">
    <property type="entry name" value="HCY"/>
    <property type="match status" value="1"/>
</dbReference>
<keyword evidence="3" id="KW-0862">Zinc</keyword>
<evidence type="ECO:0000256" key="1">
    <source>
        <dbReference type="ARBA" id="ARBA00022603"/>
    </source>
</evidence>
<dbReference type="Pfam" id="PF02574">
    <property type="entry name" value="S-methyl_trans"/>
    <property type="match status" value="1"/>
</dbReference>
<evidence type="ECO:0000256" key="2">
    <source>
        <dbReference type="ARBA" id="ARBA00022679"/>
    </source>
</evidence>
<evidence type="ECO:0000313" key="6">
    <source>
        <dbReference type="Proteomes" id="UP000198838"/>
    </source>
</evidence>
<dbReference type="STRING" id="1120918.SAMN05216249_101130"/>
<feature type="binding site" evidence="3">
    <location>
        <position position="274"/>
    </location>
    <ligand>
        <name>Zn(2+)</name>
        <dbReference type="ChEBI" id="CHEBI:29105"/>
    </ligand>
</feature>
<protein>
    <submittedName>
        <fullName evidence="5">5-methyltetrahydrofolate--homocysteine methyltransferase</fullName>
    </submittedName>
</protein>
<dbReference type="PANTHER" id="PTHR11103">
    <property type="entry name" value="SLR1189 PROTEIN"/>
    <property type="match status" value="1"/>
</dbReference>
<name>A0A1I0V516_9FIRM</name>
<reference evidence="5 6" key="1">
    <citation type="submission" date="2016-10" db="EMBL/GenBank/DDBJ databases">
        <authorList>
            <person name="de Groot N.N."/>
        </authorList>
    </citation>
    <scope>NUCLEOTIDE SEQUENCE [LARGE SCALE GENOMIC DNA]</scope>
    <source>
        <strain evidence="5 6">DSM 5522</strain>
    </source>
</reference>
<dbReference type="Proteomes" id="UP000198838">
    <property type="component" value="Unassembled WGS sequence"/>
</dbReference>